<feature type="compositionally biased region" description="Polar residues" evidence="9">
    <location>
        <begin position="311"/>
        <end position="333"/>
    </location>
</feature>
<evidence type="ECO:0000313" key="11">
    <source>
        <dbReference type="EMBL" id="KAJ3704488.1"/>
    </source>
</evidence>
<evidence type="ECO:0000256" key="2">
    <source>
        <dbReference type="ARBA" id="ARBA00012483"/>
    </source>
</evidence>
<evidence type="ECO:0000256" key="8">
    <source>
        <dbReference type="PROSITE-ProRule" id="PRU00175"/>
    </source>
</evidence>
<protein>
    <recommendedName>
        <fullName evidence="2">RING-type E3 ubiquitin transferase</fullName>
        <ecNumber evidence="2">2.3.2.27</ecNumber>
    </recommendedName>
</protein>
<dbReference type="InterPro" id="IPR001841">
    <property type="entry name" value="Znf_RING"/>
</dbReference>
<dbReference type="PANTHER" id="PTHR15710">
    <property type="entry name" value="E3 UBIQUITIN-PROTEIN LIGASE PRAJA"/>
    <property type="match status" value="1"/>
</dbReference>
<dbReference type="EC" id="2.3.2.27" evidence="2"/>
<keyword evidence="4" id="KW-0479">Metal-binding</keyword>
<gene>
    <name evidence="11" type="ORF">LUZ61_008193</name>
</gene>
<sequence>MSEDSEAVSSTQTQYWCHYCLQAVTPTMEPEIKCPHCEDGFVEEMQGRDFESTSSDLRSERSLPLWAPILLGMVDDNRSASTRSRLRRPVRREPDPDFDDDDEDDDDEEDDEIEREIEHIFRRSRRRSAILQLLESLRDDDTDRDNRDRDREREGESLILINSNNQAIILQGNFNSEDNGSESGSGLGDYFLGPGLDLLLQHLAENDPNRYGTPPARKDAIEALPSTRIEEVSSCAVCLDDFEIGTEAKELPCRHKFHASCIFPWLDLHSTCPVCRYQLPAEETKDNGESTAEVDGETGTEGAGESGNGNVNRSWFNGLFSSSDGSQHNASENLSEEQDS</sequence>
<organism evidence="11 12">
    <name type="scientific">Rhynchospora tenuis</name>
    <dbReference type="NCBI Taxonomy" id="198213"/>
    <lineage>
        <taxon>Eukaryota</taxon>
        <taxon>Viridiplantae</taxon>
        <taxon>Streptophyta</taxon>
        <taxon>Embryophyta</taxon>
        <taxon>Tracheophyta</taxon>
        <taxon>Spermatophyta</taxon>
        <taxon>Magnoliopsida</taxon>
        <taxon>Liliopsida</taxon>
        <taxon>Poales</taxon>
        <taxon>Cyperaceae</taxon>
        <taxon>Cyperoideae</taxon>
        <taxon>Rhynchosporeae</taxon>
        <taxon>Rhynchospora</taxon>
    </lineage>
</organism>
<dbReference type="PROSITE" id="PS50089">
    <property type="entry name" value="ZF_RING_2"/>
    <property type="match status" value="1"/>
</dbReference>
<dbReference type="SUPFAM" id="SSF57850">
    <property type="entry name" value="RING/U-box"/>
    <property type="match status" value="1"/>
</dbReference>
<evidence type="ECO:0000256" key="4">
    <source>
        <dbReference type="ARBA" id="ARBA00022723"/>
    </source>
</evidence>
<dbReference type="InterPro" id="IPR013083">
    <property type="entry name" value="Znf_RING/FYVE/PHD"/>
</dbReference>
<dbReference type="GO" id="GO:0005737">
    <property type="term" value="C:cytoplasm"/>
    <property type="evidence" value="ECO:0007669"/>
    <property type="project" value="TreeGrafter"/>
</dbReference>
<dbReference type="Proteomes" id="UP001210211">
    <property type="component" value="Unassembled WGS sequence"/>
</dbReference>
<feature type="region of interest" description="Disordered" evidence="9">
    <location>
        <begin position="81"/>
        <end position="112"/>
    </location>
</feature>
<keyword evidence="5 8" id="KW-0863">Zinc-finger</keyword>
<name>A0AAD6EX70_9POAL</name>
<evidence type="ECO:0000256" key="7">
    <source>
        <dbReference type="ARBA" id="ARBA00022833"/>
    </source>
</evidence>
<evidence type="ECO:0000256" key="9">
    <source>
        <dbReference type="SAM" id="MobiDB-lite"/>
    </source>
</evidence>
<evidence type="ECO:0000259" key="10">
    <source>
        <dbReference type="PROSITE" id="PS50089"/>
    </source>
</evidence>
<keyword evidence="12" id="KW-1185">Reference proteome</keyword>
<evidence type="ECO:0000256" key="6">
    <source>
        <dbReference type="ARBA" id="ARBA00022786"/>
    </source>
</evidence>
<dbReference type="InterPro" id="IPR039525">
    <property type="entry name" value="RNF126-like_zinc-ribbon"/>
</dbReference>
<keyword evidence="3" id="KW-0808">Transferase</keyword>
<dbReference type="EMBL" id="JAMRDG010000001">
    <property type="protein sequence ID" value="KAJ3704488.1"/>
    <property type="molecule type" value="Genomic_DNA"/>
</dbReference>
<feature type="compositionally biased region" description="Acidic residues" evidence="9">
    <location>
        <begin position="96"/>
        <end position="112"/>
    </location>
</feature>
<evidence type="ECO:0000256" key="3">
    <source>
        <dbReference type="ARBA" id="ARBA00022679"/>
    </source>
</evidence>
<dbReference type="PANTHER" id="PTHR15710:SF237">
    <property type="entry name" value="RING-TYPE E3 UBIQUITIN TRANSFERASE"/>
    <property type="match status" value="1"/>
</dbReference>
<proteinExistence type="predicted"/>
<feature type="region of interest" description="Disordered" evidence="9">
    <location>
        <begin position="283"/>
        <end position="340"/>
    </location>
</feature>
<dbReference type="Pfam" id="PF13639">
    <property type="entry name" value="zf-RING_2"/>
    <property type="match status" value="1"/>
</dbReference>
<comment type="catalytic activity">
    <reaction evidence="1">
        <text>S-ubiquitinyl-[E2 ubiquitin-conjugating enzyme]-L-cysteine + [acceptor protein]-L-lysine = [E2 ubiquitin-conjugating enzyme]-L-cysteine + N(6)-ubiquitinyl-[acceptor protein]-L-lysine.</text>
        <dbReference type="EC" id="2.3.2.27"/>
    </reaction>
</comment>
<dbReference type="GO" id="GO:0016567">
    <property type="term" value="P:protein ubiquitination"/>
    <property type="evidence" value="ECO:0007669"/>
    <property type="project" value="TreeGrafter"/>
</dbReference>
<dbReference type="AlphaFoldDB" id="A0AAD6EX70"/>
<dbReference type="Gene3D" id="3.30.40.10">
    <property type="entry name" value="Zinc/RING finger domain, C3HC4 (zinc finger)"/>
    <property type="match status" value="1"/>
</dbReference>
<feature type="domain" description="RING-type" evidence="10">
    <location>
        <begin position="235"/>
        <end position="276"/>
    </location>
</feature>
<evidence type="ECO:0000313" key="12">
    <source>
        <dbReference type="Proteomes" id="UP001210211"/>
    </source>
</evidence>
<accession>A0AAD6EX70</accession>
<keyword evidence="6" id="KW-0833">Ubl conjugation pathway</keyword>
<evidence type="ECO:0000256" key="5">
    <source>
        <dbReference type="ARBA" id="ARBA00022771"/>
    </source>
</evidence>
<keyword evidence="7" id="KW-0862">Zinc</keyword>
<dbReference type="GO" id="GO:0061630">
    <property type="term" value="F:ubiquitin protein ligase activity"/>
    <property type="evidence" value="ECO:0007669"/>
    <property type="project" value="UniProtKB-EC"/>
</dbReference>
<reference evidence="11 12" key="1">
    <citation type="journal article" date="2022" name="Cell">
        <title>Repeat-based holocentromeres influence genome architecture and karyotype evolution.</title>
        <authorList>
            <person name="Hofstatter P.G."/>
            <person name="Thangavel G."/>
            <person name="Lux T."/>
            <person name="Neumann P."/>
            <person name="Vondrak T."/>
            <person name="Novak P."/>
            <person name="Zhang M."/>
            <person name="Costa L."/>
            <person name="Castellani M."/>
            <person name="Scott A."/>
            <person name="Toegelov H."/>
            <person name="Fuchs J."/>
            <person name="Mata-Sucre Y."/>
            <person name="Dias Y."/>
            <person name="Vanzela A.L.L."/>
            <person name="Huettel B."/>
            <person name="Almeida C.C.S."/>
            <person name="Simkova H."/>
            <person name="Souza G."/>
            <person name="Pedrosa-Harand A."/>
            <person name="Macas J."/>
            <person name="Mayer K.F.X."/>
            <person name="Houben A."/>
            <person name="Marques A."/>
        </authorList>
    </citation>
    <scope>NUCLEOTIDE SEQUENCE [LARGE SCALE GENOMIC DNA]</scope>
    <source>
        <strain evidence="11">RhyTen1mFocal</strain>
    </source>
</reference>
<comment type="caution">
    <text evidence="11">The sequence shown here is derived from an EMBL/GenBank/DDBJ whole genome shotgun (WGS) entry which is preliminary data.</text>
</comment>
<dbReference type="Pfam" id="PF14369">
    <property type="entry name" value="Zn_ribbon_19"/>
    <property type="match status" value="1"/>
</dbReference>
<evidence type="ECO:0000256" key="1">
    <source>
        <dbReference type="ARBA" id="ARBA00000900"/>
    </source>
</evidence>
<dbReference type="GO" id="GO:0008270">
    <property type="term" value="F:zinc ion binding"/>
    <property type="evidence" value="ECO:0007669"/>
    <property type="project" value="UniProtKB-KW"/>
</dbReference>
<dbReference type="SMART" id="SM00184">
    <property type="entry name" value="RING"/>
    <property type="match status" value="1"/>
</dbReference>
<dbReference type="FunFam" id="3.30.40.10:FF:000022">
    <property type="entry name" value="E3 ubiquitin-protein ligase RING1-like"/>
    <property type="match status" value="1"/>
</dbReference>